<keyword evidence="1" id="KW-0472">Membrane</keyword>
<evidence type="ECO:0000313" key="2">
    <source>
        <dbReference type="EMBL" id="MBP1935912.1"/>
    </source>
</evidence>
<feature type="transmembrane region" description="Helical" evidence="1">
    <location>
        <begin position="306"/>
        <end position="324"/>
    </location>
</feature>
<evidence type="ECO:0000256" key="1">
    <source>
        <dbReference type="SAM" id="Phobius"/>
    </source>
</evidence>
<sequence>MKLSHTILIYILCFSLTGLVLVCCGLLWLQRRKVRVAQSVLFPKEAGTQHWKAGMTYFLQQSYQYCMRVAFLRTYVLKIRKRLSSIHAFDEFHLRKETMKTTFIVLGTLTAGSGLLFWINPDVSFLPVIFIAAIVINGLLIDTFVNRLERRLLTQMVDLVANVRHRYHQHGMVEEAIYEAADTSQFEITKHAYRIYEALTSVHPDEELEKYYETAPNRFLKAFAGISFMIMEFGDKLKSQGSIYLQGLSSLTKEIQLEILRRDKLDYLLKGLNVIALAPVFFTKPIERWARGNFPAMDDFYVSKLGLVTKMLIFVLIIVSYILLQKLQQYDETIYRAGRERKSWEQRAASWRLSRWLIKRIAPHPRTSAYFKIIMLLRDTNATLRYEWLYIRRAVLFIVCFSACFVTCIILHEHAKTQILYAPVKDEMLFGKMSPEQQQLAQTLSERDRTVMKKVHMSANASYEEVANVVKTNSEKLSNDAVIEQTNRVLGKLRQWNNEYFKWWELLISIIAGLIGYYIPLWLLYFQKKVRYMDMRHEVYQFNTVISMLREMERISVENILEWMNRFAIIFKTPIQKCLLHYEHGAEMALEEMKNEVTFTEFGRIVDKLLLAVDRIPISQAFDDLESEMAFYFEQRKQQYEQTINTKATLGRMIGFTPMYALIFCYLVIPLIGMSFTQMNEYYDQIQKI</sequence>
<dbReference type="RefSeq" id="WP_209845584.1">
    <property type="nucleotide sequence ID" value="NZ_CBCRVE010000001.1"/>
</dbReference>
<evidence type="ECO:0008006" key="4">
    <source>
        <dbReference type="Google" id="ProtNLM"/>
    </source>
</evidence>
<evidence type="ECO:0000313" key="3">
    <source>
        <dbReference type="Proteomes" id="UP001519273"/>
    </source>
</evidence>
<feature type="transmembrane region" description="Helical" evidence="1">
    <location>
        <begin position="6"/>
        <end position="29"/>
    </location>
</feature>
<feature type="transmembrane region" description="Helical" evidence="1">
    <location>
        <begin position="653"/>
        <end position="673"/>
    </location>
</feature>
<feature type="transmembrane region" description="Helical" evidence="1">
    <location>
        <begin position="506"/>
        <end position="526"/>
    </location>
</feature>
<keyword evidence="1" id="KW-1133">Transmembrane helix</keyword>
<gene>
    <name evidence="2" type="ORF">J2Z20_000773</name>
</gene>
<feature type="transmembrane region" description="Helical" evidence="1">
    <location>
        <begin position="101"/>
        <end position="119"/>
    </location>
</feature>
<feature type="transmembrane region" description="Helical" evidence="1">
    <location>
        <begin position="394"/>
        <end position="412"/>
    </location>
</feature>
<accession>A0ABS4H060</accession>
<dbReference type="EMBL" id="JAGGKP010000001">
    <property type="protein sequence ID" value="MBP1935912.1"/>
    <property type="molecule type" value="Genomic_DNA"/>
</dbReference>
<protein>
    <recommendedName>
        <fullName evidence="4">Type II secretion system protein GspF domain-containing protein</fullName>
    </recommendedName>
</protein>
<name>A0ABS4H060_9BACL</name>
<comment type="caution">
    <text evidence="2">The sequence shown here is derived from an EMBL/GenBank/DDBJ whole genome shotgun (WGS) entry which is preliminary data.</text>
</comment>
<organism evidence="2 3">
    <name type="scientific">Paenibacillus sediminis</name>
    <dbReference type="NCBI Taxonomy" id="664909"/>
    <lineage>
        <taxon>Bacteria</taxon>
        <taxon>Bacillati</taxon>
        <taxon>Bacillota</taxon>
        <taxon>Bacilli</taxon>
        <taxon>Bacillales</taxon>
        <taxon>Paenibacillaceae</taxon>
        <taxon>Paenibacillus</taxon>
    </lineage>
</organism>
<keyword evidence="3" id="KW-1185">Reference proteome</keyword>
<proteinExistence type="predicted"/>
<feature type="transmembrane region" description="Helical" evidence="1">
    <location>
        <begin position="267"/>
        <end position="286"/>
    </location>
</feature>
<feature type="transmembrane region" description="Helical" evidence="1">
    <location>
        <begin position="125"/>
        <end position="145"/>
    </location>
</feature>
<reference evidence="2 3" key="1">
    <citation type="submission" date="2021-03" db="EMBL/GenBank/DDBJ databases">
        <title>Genomic Encyclopedia of Type Strains, Phase IV (KMG-IV): sequencing the most valuable type-strain genomes for metagenomic binning, comparative biology and taxonomic classification.</title>
        <authorList>
            <person name="Goeker M."/>
        </authorList>
    </citation>
    <scope>NUCLEOTIDE SEQUENCE [LARGE SCALE GENOMIC DNA]</scope>
    <source>
        <strain evidence="2 3">DSM 23491</strain>
    </source>
</reference>
<keyword evidence="1" id="KW-0812">Transmembrane</keyword>
<dbReference type="Proteomes" id="UP001519273">
    <property type="component" value="Unassembled WGS sequence"/>
</dbReference>